<dbReference type="STRING" id="76947.GCA_002080435_02869"/>
<dbReference type="Proteomes" id="UP000024284">
    <property type="component" value="Unassembled WGS sequence"/>
</dbReference>
<sequence>MPRLAKVFIALTQFLGKAAPTHALLLTEWNSIMASAPANNLPVFYNDLLPLNSVDHAAYRSRTVETAPFLTKQHAVPLTVDEFVAAQRFVPIIFSAGDEAVPLALMGLNEGVNTFLDDEGKLRGPAYVPAYVRRYPWMLAKLRPDSDELSLCFDPTSEAVGEFDEGQPLFEDSKPSELTQGVLKFCEDFEQAAARTGQFMKDLKELDLLMDGEVAIQVPGNDQPFVYRGFRMVNEEKLRDMRGDQLRKISQNGMLPLIHAHLFSLQLIREVFESQVAQGKGPISVPQAPQSAQA</sequence>
<gene>
    <name evidence="1" type="ORF">BV98_002427</name>
</gene>
<evidence type="ECO:0000313" key="1">
    <source>
        <dbReference type="EMBL" id="KFG89620.1"/>
    </source>
</evidence>
<organism evidence="1 2">
    <name type="scientific">Sphingobium herbicidovorans (strain ATCC 700291 / DSM 11019 / CCUG 56400 / KCTC 2939 / LMG 18315 / NBRC 16415 / MH)</name>
    <name type="common">Sphingomonas herbicidovorans</name>
    <dbReference type="NCBI Taxonomy" id="1219045"/>
    <lineage>
        <taxon>Bacteria</taxon>
        <taxon>Pseudomonadati</taxon>
        <taxon>Pseudomonadota</taxon>
        <taxon>Alphaproteobacteria</taxon>
        <taxon>Sphingomonadales</taxon>
        <taxon>Sphingomonadaceae</taxon>
        <taxon>Sphingobium</taxon>
    </lineage>
</organism>
<proteinExistence type="predicted"/>
<dbReference type="eggNOG" id="COG1262">
    <property type="taxonomic scope" value="Bacteria"/>
</dbReference>
<name>A0A086P8A2_SPHHM</name>
<evidence type="ECO:0000313" key="2">
    <source>
        <dbReference type="Proteomes" id="UP000024284"/>
    </source>
</evidence>
<keyword evidence="2" id="KW-1185">Reference proteome</keyword>
<dbReference type="Pfam" id="PF07277">
    <property type="entry name" value="SapC"/>
    <property type="match status" value="1"/>
</dbReference>
<comment type="caution">
    <text evidence="1">The sequence shown here is derived from an EMBL/GenBank/DDBJ whole genome shotgun (WGS) entry which is preliminary data.</text>
</comment>
<dbReference type="PATRIC" id="fig|1219045.3.peg.2461"/>
<reference evidence="1" key="1">
    <citation type="submission" date="2014-08" db="EMBL/GenBank/DDBJ databases">
        <title>Draft genome sequences of Sphingobium herbicidovorans.</title>
        <authorList>
            <person name="Gan H.M."/>
            <person name="Gan H.Y."/>
            <person name="Savka M.A."/>
        </authorList>
    </citation>
    <scope>NUCLEOTIDE SEQUENCE [LARGE SCALE GENOMIC DNA]</scope>
    <source>
        <strain evidence="1">NBRC 16415</strain>
    </source>
</reference>
<accession>A0A086P8A2</accession>
<dbReference type="EMBL" id="JFZA02000023">
    <property type="protein sequence ID" value="KFG89620.1"/>
    <property type="molecule type" value="Genomic_DNA"/>
</dbReference>
<dbReference type="InterPro" id="IPR010836">
    <property type="entry name" value="SapC"/>
</dbReference>
<protein>
    <submittedName>
        <fullName evidence="1">SapC-like protein</fullName>
    </submittedName>
</protein>
<dbReference type="AlphaFoldDB" id="A0A086P8A2"/>